<sequence length="65" mass="7284">MASKPTLSDEALSAPVVYRDRAFISRTLVMRDGRQLQVHGHRVEALDADAQAFLDAHPDLERLPE</sequence>
<evidence type="ECO:0000313" key="2">
    <source>
        <dbReference type="Proteomes" id="UP000478064"/>
    </source>
</evidence>
<proteinExistence type="predicted"/>
<dbReference type="RefSeq" id="WP_153374272.1">
    <property type="nucleotide sequence ID" value="NZ_WIVU01000031.1"/>
</dbReference>
<dbReference type="EMBL" id="WIVU01000031">
    <property type="protein sequence ID" value="MQU07088.1"/>
    <property type="molecule type" value="Genomic_DNA"/>
</dbReference>
<accession>A0A6L5HVJ6</accession>
<comment type="caution">
    <text evidence="1">The sequence shown here is derived from an EMBL/GenBank/DDBJ whole genome shotgun (WGS) entry which is preliminary data.</text>
</comment>
<protein>
    <submittedName>
        <fullName evidence="1">Uncharacterized protein</fullName>
    </submittedName>
</protein>
<dbReference type="AlphaFoldDB" id="A0A6L5HVJ6"/>
<reference evidence="1 2" key="1">
    <citation type="submission" date="2019-10" db="EMBL/GenBank/DDBJ databases">
        <title>Evaluation of single-gene subtyping targets for Pseudomonas.</title>
        <authorList>
            <person name="Reichler S.J."/>
            <person name="Orsi R.H."/>
            <person name="Wiedmann M."/>
            <person name="Martin N.H."/>
            <person name="Murphy S.I."/>
        </authorList>
    </citation>
    <scope>NUCLEOTIDE SEQUENCE [LARGE SCALE GENOMIC DNA]</scope>
    <source>
        <strain evidence="1 2">FSL R10-1637</strain>
    </source>
</reference>
<organism evidence="1 2">
    <name type="scientific">Pseudomonas helleri</name>
    <dbReference type="NCBI Taxonomy" id="1608996"/>
    <lineage>
        <taxon>Bacteria</taxon>
        <taxon>Pseudomonadati</taxon>
        <taxon>Pseudomonadota</taxon>
        <taxon>Gammaproteobacteria</taxon>
        <taxon>Pseudomonadales</taxon>
        <taxon>Pseudomonadaceae</taxon>
        <taxon>Pseudomonas</taxon>
    </lineage>
</organism>
<gene>
    <name evidence="1" type="ORF">GHO27_15480</name>
</gene>
<dbReference type="Proteomes" id="UP000478064">
    <property type="component" value="Unassembled WGS sequence"/>
</dbReference>
<name>A0A6L5HVJ6_9PSED</name>
<evidence type="ECO:0000313" key="1">
    <source>
        <dbReference type="EMBL" id="MQU07088.1"/>
    </source>
</evidence>